<evidence type="ECO:0000313" key="2">
    <source>
        <dbReference type="EMBL" id="OXU21464.1"/>
    </source>
</evidence>
<keyword evidence="1" id="KW-0472">Membrane</keyword>
<dbReference type="EMBL" id="NNAY01002361">
    <property type="protein sequence ID" value="OXU21464.1"/>
    <property type="molecule type" value="Genomic_DNA"/>
</dbReference>
<comment type="caution">
    <text evidence="2">The sequence shown here is derived from an EMBL/GenBank/DDBJ whole genome shotgun (WGS) entry which is preliminary data.</text>
</comment>
<feature type="transmembrane region" description="Helical" evidence="1">
    <location>
        <begin position="12"/>
        <end position="31"/>
    </location>
</feature>
<keyword evidence="3" id="KW-1185">Reference proteome</keyword>
<protein>
    <submittedName>
        <fullName evidence="2">Uncharacterized protein</fullName>
    </submittedName>
</protein>
<evidence type="ECO:0000256" key="1">
    <source>
        <dbReference type="SAM" id="Phobius"/>
    </source>
</evidence>
<organism evidence="2 3">
    <name type="scientific">Trichomalopsis sarcophagae</name>
    <dbReference type="NCBI Taxonomy" id="543379"/>
    <lineage>
        <taxon>Eukaryota</taxon>
        <taxon>Metazoa</taxon>
        <taxon>Ecdysozoa</taxon>
        <taxon>Arthropoda</taxon>
        <taxon>Hexapoda</taxon>
        <taxon>Insecta</taxon>
        <taxon>Pterygota</taxon>
        <taxon>Neoptera</taxon>
        <taxon>Endopterygota</taxon>
        <taxon>Hymenoptera</taxon>
        <taxon>Apocrita</taxon>
        <taxon>Proctotrupomorpha</taxon>
        <taxon>Chalcidoidea</taxon>
        <taxon>Pteromalidae</taxon>
        <taxon>Pteromalinae</taxon>
        <taxon>Trichomalopsis</taxon>
    </lineage>
</organism>
<name>A0A232ESY2_9HYME</name>
<proteinExistence type="predicted"/>
<reference evidence="2 3" key="1">
    <citation type="journal article" date="2017" name="Curr. Biol.">
        <title>The Evolution of Venom by Co-option of Single-Copy Genes.</title>
        <authorList>
            <person name="Martinson E.O."/>
            <person name="Mrinalini"/>
            <person name="Kelkar Y.D."/>
            <person name="Chang C.H."/>
            <person name="Werren J.H."/>
        </authorList>
    </citation>
    <scope>NUCLEOTIDE SEQUENCE [LARGE SCALE GENOMIC DNA]</scope>
    <source>
        <strain evidence="2 3">Alberta</strain>
        <tissue evidence="2">Whole body</tissue>
    </source>
</reference>
<dbReference type="Proteomes" id="UP000215335">
    <property type="component" value="Unassembled WGS sequence"/>
</dbReference>
<evidence type="ECO:0000313" key="3">
    <source>
        <dbReference type="Proteomes" id="UP000215335"/>
    </source>
</evidence>
<sequence>MAASGCGSPTPMLLAALVLWIMMADWLASFLSSG</sequence>
<accession>A0A232ESY2</accession>
<keyword evidence="1" id="KW-1133">Transmembrane helix</keyword>
<dbReference type="AlphaFoldDB" id="A0A232ESY2"/>
<gene>
    <name evidence="2" type="ORF">TSAR_008495</name>
</gene>
<keyword evidence="1" id="KW-0812">Transmembrane</keyword>